<gene>
    <name evidence="2" type="ORF">SDRG_09341</name>
</gene>
<name>T0RKE9_SAPDV</name>
<dbReference type="eggNOG" id="KOG1455">
    <property type="taxonomic scope" value="Eukaryota"/>
</dbReference>
<dbReference type="InterPro" id="IPR029058">
    <property type="entry name" value="AB_hydrolase_fold"/>
</dbReference>
<dbReference type="AlphaFoldDB" id="T0RKE9"/>
<dbReference type="Proteomes" id="UP000030762">
    <property type="component" value="Unassembled WGS sequence"/>
</dbReference>
<dbReference type="OMA" id="HCIINEP"/>
<dbReference type="PANTHER" id="PTHR11614">
    <property type="entry name" value="PHOSPHOLIPASE-RELATED"/>
    <property type="match status" value="1"/>
</dbReference>
<protein>
    <recommendedName>
        <fullName evidence="1">Serine aminopeptidase S33 domain-containing protein</fullName>
    </recommendedName>
</protein>
<keyword evidence="3" id="KW-1185">Reference proteome</keyword>
<dbReference type="EMBL" id="JH767161">
    <property type="protein sequence ID" value="EQC32803.1"/>
    <property type="molecule type" value="Genomic_DNA"/>
</dbReference>
<dbReference type="InParanoid" id="T0RKE9"/>
<feature type="domain" description="Serine aminopeptidase S33" evidence="1">
    <location>
        <begin position="33"/>
        <end position="268"/>
    </location>
</feature>
<dbReference type="InterPro" id="IPR051044">
    <property type="entry name" value="MAG_DAG_Lipase"/>
</dbReference>
<dbReference type="RefSeq" id="XP_008613489.1">
    <property type="nucleotide sequence ID" value="XM_008615267.1"/>
</dbReference>
<evidence type="ECO:0000259" key="1">
    <source>
        <dbReference type="Pfam" id="PF12146"/>
    </source>
</evidence>
<dbReference type="STRING" id="1156394.T0RKE9"/>
<organism evidence="2 3">
    <name type="scientific">Saprolegnia diclina (strain VS20)</name>
    <dbReference type="NCBI Taxonomy" id="1156394"/>
    <lineage>
        <taxon>Eukaryota</taxon>
        <taxon>Sar</taxon>
        <taxon>Stramenopiles</taxon>
        <taxon>Oomycota</taxon>
        <taxon>Saprolegniomycetes</taxon>
        <taxon>Saprolegniales</taxon>
        <taxon>Saprolegniaceae</taxon>
        <taxon>Saprolegnia</taxon>
    </lineage>
</organism>
<reference evidence="2 3" key="1">
    <citation type="submission" date="2012-04" db="EMBL/GenBank/DDBJ databases">
        <title>The Genome Sequence of Saprolegnia declina VS20.</title>
        <authorList>
            <consortium name="The Broad Institute Genome Sequencing Platform"/>
            <person name="Russ C."/>
            <person name="Nusbaum C."/>
            <person name="Tyler B."/>
            <person name="van West P."/>
            <person name="Dieguez-Uribeondo J."/>
            <person name="de Bruijn I."/>
            <person name="Tripathy S."/>
            <person name="Jiang R."/>
            <person name="Young S.K."/>
            <person name="Zeng Q."/>
            <person name="Gargeya S."/>
            <person name="Fitzgerald M."/>
            <person name="Haas B."/>
            <person name="Abouelleil A."/>
            <person name="Alvarado L."/>
            <person name="Arachchi H.M."/>
            <person name="Berlin A."/>
            <person name="Chapman S.B."/>
            <person name="Goldberg J."/>
            <person name="Griggs A."/>
            <person name="Gujja S."/>
            <person name="Hansen M."/>
            <person name="Howarth C."/>
            <person name="Imamovic A."/>
            <person name="Larimer J."/>
            <person name="McCowen C."/>
            <person name="Montmayeur A."/>
            <person name="Murphy C."/>
            <person name="Neiman D."/>
            <person name="Pearson M."/>
            <person name="Priest M."/>
            <person name="Roberts A."/>
            <person name="Saif S."/>
            <person name="Shea T."/>
            <person name="Sisk P."/>
            <person name="Sykes S."/>
            <person name="Wortman J."/>
            <person name="Nusbaum C."/>
            <person name="Birren B."/>
        </authorList>
    </citation>
    <scope>NUCLEOTIDE SEQUENCE [LARGE SCALE GENOMIC DNA]</scope>
    <source>
        <strain evidence="2 3">VS20</strain>
    </source>
</reference>
<dbReference type="InterPro" id="IPR022742">
    <property type="entry name" value="Hydrolase_4"/>
</dbReference>
<sequence>MTYTLAESSFESKRGVTIYTREYIPTSEDFSTVFLFLHGVGEHCSRFHTFFEHLVNQPMAVFAMDHHGHGKSGGDRFDIDRFESFTDDIHQYTSVIRARFQNKAVKFVVGGISFGGLLAASVATLNEHVYDGVLLLAPAIGIEMSGVLKVQQSMAPLINKLVPKWKLVPAVILEHLSRNADFVKDYDNDELNSHGNLRVRLAFEISRGMEMLKAREAAMTAPLLVLHGDKDVVTSPRLSREFFDRVPSTKKTYTSLPGQFHCIINEPERESNLALMTDWIQQL</sequence>
<proteinExistence type="predicted"/>
<evidence type="ECO:0000313" key="2">
    <source>
        <dbReference type="EMBL" id="EQC32803.1"/>
    </source>
</evidence>
<accession>T0RKE9</accession>
<dbReference type="Pfam" id="PF12146">
    <property type="entry name" value="Hydrolase_4"/>
    <property type="match status" value="1"/>
</dbReference>
<dbReference type="SUPFAM" id="SSF53474">
    <property type="entry name" value="alpha/beta-Hydrolases"/>
    <property type="match status" value="1"/>
</dbReference>
<dbReference type="OrthoDB" id="2498029at2759"/>
<evidence type="ECO:0000313" key="3">
    <source>
        <dbReference type="Proteomes" id="UP000030762"/>
    </source>
</evidence>
<dbReference type="VEuPathDB" id="FungiDB:SDRG_09341"/>
<dbReference type="Gene3D" id="3.40.50.1820">
    <property type="entry name" value="alpha/beta hydrolase"/>
    <property type="match status" value="1"/>
</dbReference>
<dbReference type="GeneID" id="19950068"/>
<dbReference type="FunFam" id="3.40.50.1820:FF:000117">
    <property type="entry name" value="Monoglyceride lipase, putative"/>
    <property type="match status" value="1"/>
</dbReference>